<name>A0AAN8G6J4_PATCE</name>
<protein>
    <submittedName>
        <fullName evidence="1">Uncharacterized protein</fullName>
    </submittedName>
</protein>
<proteinExistence type="predicted"/>
<sequence>MFHDGIFPGLGKDKTNTFGTKIIQRLPRLLGSARQQAEKLRLAAPQIDASELSVTENLADTLENAMQKYADSVIQCQVLEDMTDEQATQDVHSQTECELSEQSDDVIIEIRSLRSWSLNVTPSTGRSQPAAVQQTQKTFQISSLNPLPQDSTVKHFCDWRKTWNNNAMMPRLNSFQREVQVYALVTALGSHASQIVEVHCGIDLKAPRTTVELILDKLQTYFRAQRNIAVDRVNFHQRK</sequence>
<organism evidence="1 2">
    <name type="scientific">Patella caerulea</name>
    <name type="common">Rayed Mediterranean limpet</name>
    <dbReference type="NCBI Taxonomy" id="87958"/>
    <lineage>
        <taxon>Eukaryota</taxon>
        <taxon>Metazoa</taxon>
        <taxon>Spiralia</taxon>
        <taxon>Lophotrochozoa</taxon>
        <taxon>Mollusca</taxon>
        <taxon>Gastropoda</taxon>
        <taxon>Patellogastropoda</taxon>
        <taxon>Patelloidea</taxon>
        <taxon>Patellidae</taxon>
        <taxon>Patella</taxon>
    </lineage>
</organism>
<dbReference type="AlphaFoldDB" id="A0AAN8G6J4"/>
<evidence type="ECO:0000313" key="2">
    <source>
        <dbReference type="Proteomes" id="UP001347796"/>
    </source>
</evidence>
<accession>A0AAN8G6J4</accession>
<reference evidence="1 2" key="1">
    <citation type="submission" date="2024-01" db="EMBL/GenBank/DDBJ databases">
        <title>The genome of the rayed Mediterranean limpet Patella caerulea (Linnaeus, 1758).</title>
        <authorList>
            <person name="Anh-Thu Weber A."/>
            <person name="Halstead-Nussloch G."/>
        </authorList>
    </citation>
    <scope>NUCLEOTIDE SEQUENCE [LARGE SCALE GENOMIC DNA]</scope>
    <source>
        <strain evidence="1">AATW-2023a</strain>
        <tissue evidence="1">Whole specimen</tissue>
    </source>
</reference>
<dbReference type="Proteomes" id="UP001347796">
    <property type="component" value="Unassembled WGS sequence"/>
</dbReference>
<dbReference type="PANTHER" id="PTHR33198">
    <property type="entry name" value="ANK_REP_REGION DOMAIN-CONTAINING PROTEIN-RELATED"/>
    <property type="match status" value="1"/>
</dbReference>
<comment type="caution">
    <text evidence="1">The sequence shown here is derived from an EMBL/GenBank/DDBJ whole genome shotgun (WGS) entry which is preliminary data.</text>
</comment>
<gene>
    <name evidence="1" type="ORF">SNE40_019921</name>
</gene>
<keyword evidence="2" id="KW-1185">Reference proteome</keyword>
<dbReference type="EMBL" id="JAZGQO010000015">
    <property type="protein sequence ID" value="KAK6168736.1"/>
    <property type="molecule type" value="Genomic_DNA"/>
</dbReference>
<dbReference type="PANTHER" id="PTHR33198:SF8">
    <property type="entry name" value="CCHC-TYPE DOMAIN-CONTAINING PROTEIN"/>
    <property type="match status" value="1"/>
</dbReference>
<evidence type="ECO:0000313" key="1">
    <source>
        <dbReference type="EMBL" id="KAK6168736.1"/>
    </source>
</evidence>